<sequence length="148" mass="16994">MPVDLLPYNRTKYSDVMPDASKLGFCILYFEGINSVVRNAKKRFVSIPVRSLTNTTSFTVRLKLKEMSRITLKKSRLAMEAPLSSKWFASRSCHGRTRPCHLLVSHSTIPSFRRMTAAKYSADFANRKAKRYQQSLRFNVNDLRSIVA</sequence>
<organism evidence="1 2">
    <name type="scientific">Cylicocyclus nassatus</name>
    <name type="common">Nematode worm</name>
    <dbReference type="NCBI Taxonomy" id="53992"/>
    <lineage>
        <taxon>Eukaryota</taxon>
        <taxon>Metazoa</taxon>
        <taxon>Ecdysozoa</taxon>
        <taxon>Nematoda</taxon>
        <taxon>Chromadorea</taxon>
        <taxon>Rhabditida</taxon>
        <taxon>Rhabditina</taxon>
        <taxon>Rhabditomorpha</taxon>
        <taxon>Strongyloidea</taxon>
        <taxon>Strongylidae</taxon>
        <taxon>Cylicocyclus</taxon>
    </lineage>
</organism>
<evidence type="ECO:0000313" key="2">
    <source>
        <dbReference type="Proteomes" id="UP001176961"/>
    </source>
</evidence>
<name>A0AA36HCZ5_CYLNA</name>
<protein>
    <submittedName>
        <fullName evidence="1">Uncharacterized protein</fullName>
    </submittedName>
</protein>
<accession>A0AA36HCZ5</accession>
<dbReference type="AlphaFoldDB" id="A0AA36HCZ5"/>
<keyword evidence="2" id="KW-1185">Reference proteome</keyword>
<gene>
    <name evidence="1" type="ORF">CYNAS_LOCUS19797</name>
</gene>
<evidence type="ECO:0000313" key="1">
    <source>
        <dbReference type="EMBL" id="CAJ0607814.1"/>
    </source>
</evidence>
<proteinExistence type="predicted"/>
<reference evidence="1" key="1">
    <citation type="submission" date="2023-07" db="EMBL/GenBank/DDBJ databases">
        <authorList>
            <consortium name="CYATHOMIX"/>
        </authorList>
    </citation>
    <scope>NUCLEOTIDE SEQUENCE</scope>
    <source>
        <strain evidence="1">N/A</strain>
    </source>
</reference>
<dbReference type="EMBL" id="CATQJL010000316">
    <property type="protein sequence ID" value="CAJ0607814.1"/>
    <property type="molecule type" value="Genomic_DNA"/>
</dbReference>
<comment type="caution">
    <text evidence="1">The sequence shown here is derived from an EMBL/GenBank/DDBJ whole genome shotgun (WGS) entry which is preliminary data.</text>
</comment>
<dbReference type="Proteomes" id="UP001176961">
    <property type="component" value="Unassembled WGS sequence"/>
</dbReference>